<dbReference type="InterPro" id="IPR007612">
    <property type="entry name" value="LOR"/>
</dbReference>
<evidence type="ECO:0000313" key="2">
    <source>
        <dbReference type="EMBL" id="KJY02157.1"/>
    </source>
</evidence>
<dbReference type="AlphaFoldDB" id="A0A0F4GXM2"/>
<dbReference type="PANTHER" id="PTHR31087">
    <property type="match status" value="1"/>
</dbReference>
<comment type="caution">
    <text evidence="2">The sequence shown here is derived from an EMBL/GenBank/DDBJ whole genome shotgun (WGS) entry which is preliminary data.</text>
</comment>
<evidence type="ECO:0000313" key="3">
    <source>
        <dbReference type="Proteomes" id="UP000033647"/>
    </source>
</evidence>
<organism evidence="2 3">
    <name type="scientific">Zymoseptoria brevis</name>
    <dbReference type="NCBI Taxonomy" id="1047168"/>
    <lineage>
        <taxon>Eukaryota</taxon>
        <taxon>Fungi</taxon>
        <taxon>Dikarya</taxon>
        <taxon>Ascomycota</taxon>
        <taxon>Pezizomycotina</taxon>
        <taxon>Dothideomycetes</taxon>
        <taxon>Dothideomycetidae</taxon>
        <taxon>Mycosphaerellales</taxon>
        <taxon>Mycosphaerellaceae</taxon>
        <taxon>Zymoseptoria</taxon>
    </lineage>
</organism>
<dbReference type="Gene3D" id="2.40.160.200">
    <property type="entry name" value="LURP1-related"/>
    <property type="match status" value="1"/>
</dbReference>
<dbReference type="Proteomes" id="UP000033647">
    <property type="component" value="Unassembled WGS sequence"/>
</dbReference>
<dbReference type="PANTHER" id="PTHR31087:SF161">
    <property type="entry name" value="TUBBY C 2 FAMILY PROTEIN"/>
    <property type="match status" value="1"/>
</dbReference>
<evidence type="ECO:0008006" key="4">
    <source>
        <dbReference type="Google" id="ProtNLM"/>
    </source>
</evidence>
<dbReference type="OrthoDB" id="97518at2759"/>
<keyword evidence="3" id="KW-1185">Reference proteome</keyword>
<dbReference type="InterPro" id="IPR038595">
    <property type="entry name" value="LOR_sf"/>
</dbReference>
<gene>
    <name evidence="2" type="ORF">TI39_contig97g00001</name>
</gene>
<comment type="similarity">
    <text evidence="1">Belongs to the LOR family.</text>
</comment>
<name>A0A0F4GXM2_9PEZI</name>
<proteinExistence type="inferred from homology"/>
<protein>
    <recommendedName>
        <fullName evidence="4">DUF567 domain protein</fullName>
    </recommendedName>
</protein>
<dbReference type="STRING" id="1047168.A0A0F4GXM2"/>
<dbReference type="SUPFAM" id="SSF54518">
    <property type="entry name" value="Tubby C-terminal domain-like"/>
    <property type="match status" value="1"/>
</dbReference>
<accession>A0A0F4GXM2</accession>
<sequence length="205" mass="22064">MLHSAANPVALQEFIPPLGPQPASPVLYSPQPVTLLLKEKVLSLTGDGFTIVNAATSQPVVLLKPKKISLHSTKVFTDPAGVELFSLSHKTLALFKSFTAESKLSPAHNFEVKGKFALGGSKSSVHFKNASDGRDMELLVKGDWFDRSANITLNDRVVATVGRQFANARELVGGKQTYFVTVAPGVDLSMIAAICVCLDEKENEK</sequence>
<reference evidence="2 3" key="1">
    <citation type="submission" date="2015-03" db="EMBL/GenBank/DDBJ databases">
        <title>RNA-seq based gene annotation and comparative genomics of four Zymoseptoria species reveal species-specific pathogenicity related genes and transposable element activity.</title>
        <authorList>
            <person name="Grandaubert J."/>
            <person name="Bhattacharyya A."/>
            <person name="Stukenbrock E.H."/>
        </authorList>
    </citation>
    <scope>NUCLEOTIDE SEQUENCE [LARGE SCALE GENOMIC DNA]</scope>
    <source>
        <strain evidence="2 3">Zb18110</strain>
    </source>
</reference>
<dbReference type="InterPro" id="IPR025659">
    <property type="entry name" value="Tubby-like_C"/>
</dbReference>
<dbReference type="Pfam" id="PF04525">
    <property type="entry name" value="LOR"/>
    <property type="match status" value="1"/>
</dbReference>
<evidence type="ECO:0000256" key="1">
    <source>
        <dbReference type="ARBA" id="ARBA00005437"/>
    </source>
</evidence>
<dbReference type="EMBL" id="LAFY01000094">
    <property type="protein sequence ID" value="KJY02157.1"/>
    <property type="molecule type" value="Genomic_DNA"/>
</dbReference>